<dbReference type="Proteomes" id="UP000650467">
    <property type="component" value="Unassembled WGS sequence"/>
</dbReference>
<accession>A0A835SUF5</accession>
<gene>
    <name evidence="2" type="ORF">HXX76_012867</name>
</gene>
<dbReference type="InterPro" id="IPR001283">
    <property type="entry name" value="CRISP-related"/>
</dbReference>
<protein>
    <recommendedName>
        <fullName evidence="1">SCP domain-containing protein</fullName>
    </recommendedName>
</protein>
<dbReference type="SUPFAM" id="SSF55797">
    <property type="entry name" value="PR-1-like"/>
    <property type="match status" value="1"/>
</dbReference>
<sequence length="324" mass="35354">MGHANAEAATDSFYSEIHQYNYERPGFSKATGHFTQLVWRATQRLGIAAAQCPNGSRVYVYHYQPQGNYIGRFPTNVLPPQEAQMPHRSSSPGNTGGGDSSCFCPQGHSMRRVATNGASLCDSCDTGHFEQGSSIYSCRTCDYELCISCASEQLFAAAAATSAGGGFKLYENCDSYGDDFDGCGPTWPCKEPHLQAVRQIAARAERMGAAAFNSIGCVCGCIKHSVRRKLSDVSSNNGWHGPGAGIYVRDSDVPRGWLFLPDTDSFGQDIVRYTGDCVFKAAREAEQRQAVAFNTWGYIKHSLDEIKPKRCQAMGGMRGLFVRI</sequence>
<dbReference type="InterPro" id="IPR018244">
    <property type="entry name" value="Allrgn_V5/Tpx1_CS"/>
</dbReference>
<dbReference type="OrthoDB" id="529132at2759"/>
<dbReference type="AlphaFoldDB" id="A0A835SUF5"/>
<dbReference type="SMART" id="SM00198">
    <property type="entry name" value="SCP"/>
    <property type="match status" value="1"/>
</dbReference>
<feature type="domain" description="SCP" evidence="1">
    <location>
        <begin position="1"/>
        <end position="71"/>
    </location>
</feature>
<dbReference type="PANTHER" id="PTHR10334">
    <property type="entry name" value="CYSTEINE-RICH SECRETORY PROTEIN-RELATED"/>
    <property type="match status" value="1"/>
</dbReference>
<name>A0A835SUF5_CHLIN</name>
<dbReference type="Gene3D" id="3.40.33.10">
    <property type="entry name" value="CAP"/>
    <property type="match status" value="1"/>
</dbReference>
<dbReference type="EMBL" id="JAEHOC010000045">
    <property type="protein sequence ID" value="KAG2426815.1"/>
    <property type="molecule type" value="Genomic_DNA"/>
</dbReference>
<evidence type="ECO:0000313" key="2">
    <source>
        <dbReference type="EMBL" id="KAG2426815.1"/>
    </source>
</evidence>
<dbReference type="InterPro" id="IPR014044">
    <property type="entry name" value="CAP_dom"/>
</dbReference>
<proteinExistence type="predicted"/>
<organism evidence="2 3">
    <name type="scientific">Chlamydomonas incerta</name>
    <dbReference type="NCBI Taxonomy" id="51695"/>
    <lineage>
        <taxon>Eukaryota</taxon>
        <taxon>Viridiplantae</taxon>
        <taxon>Chlorophyta</taxon>
        <taxon>core chlorophytes</taxon>
        <taxon>Chlorophyceae</taxon>
        <taxon>CS clade</taxon>
        <taxon>Chlamydomonadales</taxon>
        <taxon>Chlamydomonadaceae</taxon>
        <taxon>Chlamydomonas</taxon>
    </lineage>
</organism>
<dbReference type="InterPro" id="IPR035940">
    <property type="entry name" value="CAP_sf"/>
</dbReference>
<comment type="caution">
    <text evidence="2">The sequence shown here is derived from an EMBL/GenBank/DDBJ whole genome shotgun (WGS) entry which is preliminary data.</text>
</comment>
<keyword evidence="3" id="KW-1185">Reference proteome</keyword>
<dbReference type="PRINTS" id="PR00837">
    <property type="entry name" value="V5TPXLIKE"/>
</dbReference>
<dbReference type="PROSITE" id="PS01009">
    <property type="entry name" value="CRISP_1"/>
    <property type="match status" value="1"/>
</dbReference>
<evidence type="ECO:0000259" key="1">
    <source>
        <dbReference type="SMART" id="SM00198"/>
    </source>
</evidence>
<dbReference type="GO" id="GO:0005576">
    <property type="term" value="C:extracellular region"/>
    <property type="evidence" value="ECO:0007669"/>
    <property type="project" value="InterPro"/>
</dbReference>
<evidence type="ECO:0000313" key="3">
    <source>
        <dbReference type="Proteomes" id="UP000650467"/>
    </source>
</evidence>
<dbReference type="Pfam" id="PF00188">
    <property type="entry name" value="CAP"/>
    <property type="match status" value="1"/>
</dbReference>
<reference evidence="2" key="1">
    <citation type="journal article" date="2020" name="bioRxiv">
        <title>Comparative genomics of Chlamydomonas.</title>
        <authorList>
            <person name="Craig R.J."/>
            <person name="Hasan A.R."/>
            <person name="Ness R.W."/>
            <person name="Keightley P.D."/>
        </authorList>
    </citation>
    <scope>NUCLEOTIDE SEQUENCE</scope>
    <source>
        <strain evidence="2">SAG 7.73</strain>
    </source>
</reference>